<accession>A0A0F9UPH1</accession>
<keyword evidence="3" id="KW-0808">Transferase</keyword>
<evidence type="ECO:0000259" key="9">
    <source>
        <dbReference type="Pfam" id="PF02223"/>
    </source>
</evidence>
<comment type="caution">
    <text evidence="10">The sequence shown here is derived from an EMBL/GenBank/DDBJ whole genome shotgun (WGS) entry which is preliminary data.</text>
</comment>
<evidence type="ECO:0000256" key="3">
    <source>
        <dbReference type="ARBA" id="ARBA00022679"/>
    </source>
</evidence>
<feature type="domain" description="Thymidylate kinase-like" evidence="9">
    <location>
        <begin position="21"/>
        <end position="207"/>
    </location>
</feature>
<dbReference type="GO" id="GO:0004798">
    <property type="term" value="F:dTMP kinase activity"/>
    <property type="evidence" value="ECO:0007669"/>
    <property type="project" value="UniProtKB-EC"/>
</dbReference>
<evidence type="ECO:0000256" key="4">
    <source>
        <dbReference type="ARBA" id="ARBA00022727"/>
    </source>
</evidence>
<comment type="similarity">
    <text evidence="1">Belongs to the thymidylate kinase family.</text>
</comment>
<dbReference type="FunFam" id="3.40.50.300:FF:000225">
    <property type="entry name" value="Thymidylate kinase"/>
    <property type="match status" value="1"/>
</dbReference>
<dbReference type="AlphaFoldDB" id="A0A0F9UPH1"/>
<dbReference type="SUPFAM" id="SSF52540">
    <property type="entry name" value="P-loop containing nucleoside triphosphate hydrolases"/>
    <property type="match status" value="1"/>
</dbReference>
<dbReference type="GO" id="GO:0005829">
    <property type="term" value="C:cytosol"/>
    <property type="evidence" value="ECO:0007669"/>
    <property type="project" value="TreeGrafter"/>
</dbReference>
<dbReference type="NCBIfam" id="TIGR00041">
    <property type="entry name" value="DTMP_kinase"/>
    <property type="match status" value="1"/>
</dbReference>
<dbReference type="EC" id="2.7.4.9" evidence="2"/>
<proteinExistence type="inferred from homology"/>
<keyword evidence="7" id="KW-0067">ATP-binding</keyword>
<evidence type="ECO:0000313" key="10">
    <source>
        <dbReference type="EMBL" id="KKN89382.1"/>
    </source>
</evidence>
<evidence type="ECO:0000256" key="1">
    <source>
        <dbReference type="ARBA" id="ARBA00009776"/>
    </source>
</evidence>
<dbReference type="PROSITE" id="PS01331">
    <property type="entry name" value="THYMIDYLATE_KINASE"/>
    <property type="match status" value="1"/>
</dbReference>
<dbReference type="GO" id="GO:0005524">
    <property type="term" value="F:ATP binding"/>
    <property type="evidence" value="ECO:0007669"/>
    <property type="project" value="UniProtKB-KW"/>
</dbReference>
<evidence type="ECO:0000256" key="2">
    <source>
        <dbReference type="ARBA" id="ARBA00012980"/>
    </source>
</evidence>
<keyword evidence="5" id="KW-0547">Nucleotide-binding</keyword>
<dbReference type="HAMAP" id="MF_00165">
    <property type="entry name" value="Thymidylate_kinase"/>
    <property type="match status" value="1"/>
</dbReference>
<comment type="catalytic activity">
    <reaction evidence="8">
        <text>dTMP + ATP = dTDP + ADP</text>
        <dbReference type="Rhea" id="RHEA:13517"/>
        <dbReference type="ChEBI" id="CHEBI:30616"/>
        <dbReference type="ChEBI" id="CHEBI:58369"/>
        <dbReference type="ChEBI" id="CHEBI:63528"/>
        <dbReference type="ChEBI" id="CHEBI:456216"/>
        <dbReference type="EC" id="2.7.4.9"/>
    </reaction>
</comment>
<evidence type="ECO:0000256" key="5">
    <source>
        <dbReference type="ARBA" id="ARBA00022741"/>
    </source>
</evidence>
<evidence type="ECO:0000256" key="8">
    <source>
        <dbReference type="ARBA" id="ARBA00048743"/>
    </source>
</evidence>
<gene>
    <name evidence="10" type="ORF">LCGC14_0238890</name>
</gene>
<dbReference type="EMBL" id="LAZR01000119">
    <property type="protein sequence ID" value="KKN89382.1"/>
    <property type="molecule type" value="Genomic_DNA"/>
</dbReference>
<organism evidence="10">
    <name type="scientific">marine sediment metagenome</name>
    <dbReference type="NCBI Taxonomy" id="412755"/>
    <lineage>
        <taxon>unclassified sequences</taxon>
        <taxon>metagenomes</taxon>
        <taxon>ecological metagenomes</taxon>
    </lineage>
</organism>
<evidence type="ECO:0000256" key="7">
    <source>
        <dbReference type="ARBA" id="ARBA00022840"/>
    </source>
</evidence>
<dbReference type="CDD" id="cd01672">
    <property type="entry name" value="TMPK"/>
    <property type="match status" value="1"/>
</dbReference>
<keyword evidence="6" id="KW-0418">Kinase</keyword>
<dbReference type="GO" id="GO:0006235">
    <property type="term" value="P:dTTP biosynthetic process"/>
    <property type="evidence" value="ECO:0007669"/>
    <property type="project" value="TreeGrafter"/>
</dbReference>
<dbReference type="GO" id="GO:0006233">
    <property type="term" value="P:dTDP biosynthetic process"/>
    <property type="evidence" value="ECO:0007669"/>
    <property type="project" value="InterPro"/>
</dbReference>
<dbReference type="InterPro" id="IPR018094">
    <property type="entry name" value="Thymidylate_kinase"/>
</dbReference>
<dbReference type="Pfam" id="PF02223">
    <property type="entry name" value="Thymidylate_kin"/>
    <property type="match status" value="1"/>
</dbReference>
<dbReference type="InterPro" id="IPR018095">
    <property type="entry name" value="Thymidylate_kin_CS"/>
</dbReference>
<evidence type="ECO:0000256" key="6">
    <source>
        <dbReference type="ARBA" id="ARBA00022777"/>
    </source>
</evidence>
<reference evidence="10" key="1">
    <citation type="journal article" date="2015" name="Nature">
        <title>Complex archaea that bridge the gap between prokaryotes and eukaryotes.</title>
        <authorList>
            <person name="Spang A."/>
            <person name="Saw J.H."/>
            <person name="Jorgensen S.L."/>
            <person name="Zaremba-Niedzwiedzka K."/>
            <person name="Martijn J."/>
            <person name="Lind A.E."/>
            <person name="van Eijk R."/>
            <person name="Schleper C."/>
            <person name="Guy L."/>
            <person name="Ettema T.J."/>
        </authorList>
    </citation>
    <scope>NUCLEOTIDE SEQUENCE</scope>
</reference>
<dbReference type="PANTHER" id="PTHR10344:SF4">
    <property type="entry name" value="UMP-CMP KINASE 2, MITOCHONDRIAL"/>
    <property type="match status" value="1"/>
</dbReference>
<keyword evidence="4" id="KW-0545">Nucleotide biosynthesis</keyword>
<dbReference type="Gene3D" id="3.40.50.300">
    <property type="entry name" value="P-loop containing nucleotide triphosphate hydrolases"/>
    <property type="match status" value="1"/>
</dbReference>
<dbReference type="InterPro" id="IPR027417">
    <property type="entry name" value="P-loop_NTPase"/>
</dbReference>
<protein>
    <recommendedName>
        <fullName evidence="2">dTMP kinase</fullName>
        <ecNumber evidence="2">2.7.4.9</ecNumber>
    </recommendedName>
</protein>
<dbReference type="InterPro" id="IPR039430">
    <property type="entry name" value="Thymidylate_kin-like_dom"/>
</dbReference>
<sequence length="221" mass="23255">MSGTPPIAALAGKLAGKFVVLDGPDGAGKSTQLDLLADGLASAGLSVCRLRDPGGTEIGDRIRDILLDRAHDGMSVECELLLYMASRAQLAHQRIRPALAAGQCVLCDRFISSTIAYQGAGGVDVETIHQLGCAAVGDTWPDVTVILDIDSAAGLARIAMAPDRMESKGPDFHRKVREAFCRQGERQPDKVVVIDAAGTVDQTHDNIIRALADWANAQAGS</sequence>
<dbReference type="GO" id="GO:0006227">
    <property type="term" value="P:dUDP biosynthetic process"/>
    <property type="evidence" value="ECO:0007669"/>
    <property type="project" value="TreeGrafter"/>
</dbReference>
<name>A0A0F9UPH1_9ZZZZ</name>
<dbReference type="PANTHER" id="PTHR10344">
    <property type="entry name" value="THYMIDYLATE KINASE"/>
    <property type="match status" value="1"/>
</dbReference>